<name>A0ABP0BMN8_9PEZI</name>
<dbReference type="Proteomes" id="UP001642405">
    <property type="component" value="Unassembled WGS sequence"/>
</dbReference>
<dbReference type="EMBL" id="CAWUHB010000021">
    <property type="protein sequence ID" value="CAK7220962.1"/>
    <property type="molecule type" value="Genomic_DNA"/>
</dbReference>
<dbReference type="PANTHER" id="PTHR31658:SF0">
    <property type="entry name" value="CONSERVED OLIGOMERIC GOLGI COMPLEX SUBUNIT 1"/>
    <property type="match status" value="1"/>
</dbReference>
<comment type="subcellular location">
    <subcellularLocation>
        <location evidence="1">Golgi apparatus membrane</location>
        <topology evidence="1">Peripheral membrane protein</topology>
    </subcellularLocation>
</comment>
<evidence type="ECO:0000256" key="6">
    <source>
        <dbReference type="ARBA" id="ARBA00023034"/>
    </source>
</evidence>
<keyword evidence="6" id="KW-0333">Golgi apparatus</keyword>
<sequence>MAITEPDVGLLTSSAQIFASNHTLPQIRAIHKSLHVQVDDKATRLRTQVGGSYRELLGTAETIVQMRGDMEGAQATLAGMGGRCGRAVVGGKVTALATFVEHQHEQSAALSMAARARLLEACSRTVGRLLSRTNPDFGTQATAKASSKAQTASARQRHGHVLRQQQQQQQQQSWGERLILASKVLVLSRLLLSSIGDTTPTPPRTPQFKLRPAAVEDAAVLASIEASKKSLGSLRRRLRDIIEVIERSVPTSASSDKSEAGGADEDDDDNESIDGERNHRGGDSNDDDNGTRAGQHDRSRATSAAATARDDLLRALCAHSLATTSGARDVLWQLLHVRSQAMALAFELDDEEHQHRHAQEDQPLDCRASWKSDNVLRGLALYTKTLLDVQALLPHRLPEALLGLKRRALLDDEALGQIDGLCLDVYARWCGDDVQYFKPYIRHDDLDAVQARDMLAKWAERGSEVLLAGLQRALEQQQKPAPSSARASAREQQPPVIRRHLDLNAIVDLRTRVLQLWIRDSSKARGFDPSELLDKMRAVFNQQMLQVLTTKVGKLRLVGSEVAAALASWQDGISDTHAQLWGGSGSSIDTDLADGAVPFVRDVIARLHGRSDAVAKAVASYVTWRHVVDDVTAAVEQLRRQRWDIDIDDIVEDEDTIAQRQQMLSRDDPQTLHRRLEEALEAAFQELNTHIAAEWATVMSSSSISATTKSNIAMYLVRVLREIRSRRPATSSSSAAMNQLGLQIIPELHAAIARAVAAQPVQQFASKVLTRKTVAGRPLWDVAGQQDTALPSSPSPGVFRFLRDLSTSMGDAGMDLWSATAVARLKQQVAEQLSEHWTKVLETADYLQEPAKELVKQANSTKETEANGDADKEEEEEKEANDSNEDGEENGGPATPAASSLTEDQRLDLLRQWLFDIAWLRCSFSGNDAAGKAEGMAELEDAVFKRTSLATDQDASNSSGKTPRQRVTKAAQEYWKKSALLFGLLA</sequence>
<feature type="compositionally biased region" description="Low complexity" evidence="8">
    <location>
        <begin position="139"/>
        <end position="154"/>
    </location>
</feature>
<feature type="region of interest" description="Disordered" evidence="8">
    <location>
        <begin position="855"/>
        <end position="900"/>
    </location>
</feature>
<evidence type="ECO:0000256" key="1">
    <source>
        <dbReference type="ARBA" id="ARBA00004395"/>
    </source>
</evidence>
<dbReference type="Pfam" id="PF08700">
    <property type="entry name" value="VPS51_Exo84_N"/>
    <property type="match status" value="1"/>
</dbReference>
<dbReference type="InterPro" id="IPR033370">
    <property type="entry name" value="COG1"/>
</dbReference>
<feature type="compositionally biased region" description="Acidic residues" evidence="8">
    <location>
        <begin position="866"/>
        <end position="889"/>
    </location>
</feature>
<evidence type="ECO:0000256" key="4">
    <source>
        <dbReference type="ARBA" id="ARBA00022448"/>
    </source>
</evidence>
<feature type="region of interest" description="Disordered" evidence="8">
    <location>
        <begin position="249"/>
        <end position="305"/>
    </location>
</feature>
<comment type="caution">
    <text evidence="9">The sequence shown here is derived from an EMBL/GenBank/DDBJ whole genome shotgun (WGS) entry which is preliminary data.</text>
</comment>
<protein>
    <recommendedName>
        <fullName evidence="3">Conserved oligomeric Golgi complex subunit 1</fullName>
    </recommendedName>
</protein>
<feature type="compositionally biased region" description="Acidic residues" evidence="8">
    <location>
        <begin position="262"/>
        <end position="273"/>
    </location>
</feature>
<evidence type="ECO:0000256" key="3">
    <source>
        <dbReference type="ARBA" id="ARBA00020978"/>
    </source>
</evidence>
<proteinExistence type="inferred from homology"/>
<evidence type="ECO:0000313" key="9">
    <source>
        <dbReference type="EMBL" id="CAK7220962.1"/>
    </source>
</evidence>
<keyword evidence="5" id="KW-0653">Protein transport</keyword>
<organism evidence="9 10">
    <name type="scientific">Sporothrix curviconia</name>
    <dbReference type="NCBI Taxonomy" id="1260050"/>
    <lineage>
        <taxon>Eukaryota</taxon>
        <taxon>Fungi</taxon>
        <taxon>Dikarya</taxon>
        <taxon>Ascomycota</taxon>
        <taxon>Pezizomycotina</taxon>
        <taxon>Sordariomycetes</taxon>
        <taxon>Sordariomycetidae</taxon>
        <taxon>Ophiostomatales</taxon>
        <taxon>Ophiostomataceae</taxon>
        <taxon>Sporothrix</taxon>
    </lineage>
</organism>
<keyword evidence="4" id="KW-0813">Transport</keyword>
<comment type="similarity">
    <text evidence="2">Belongs to the COG1 family.</text>
</comment>
<keyword evidence="10" id="KW-1185">Reference proteome</keyword>
<evidence type="ECO:0000256" key="5">
    <source>
        <dbReference type="ARBA" id="ARBA00022927"/>
    </source>
</evidence>
<reference evidence="9 10" key="1">
    <citation type="submission" date="2024-01" db="EMBL/GenBank/DDBJ databases">
        <authorList>
            <person name="Allen C."/>
            <person name="Tagirdzhanova G."/>
        </authorList>
    </citation>
    <scope>NUCLEOTIDE SEQUENCE [LARGE SCALE GENOMIC DNA]</scope>
</reference>
<feature type="compositionally biased region" description="Basic and acidic residues" evidence="8">
    <location>
        <begin position="274"/>
        <end position="283"/>
    </location>
</feature>
<dbReference type="PANTHER" id="PTHR31658">
    <property type="entry name" value="CONSERVED OLIGOMERIC GOLGI COMPLEX SUBUNIT 1"/>
    <property type="match status" value="1"/>
</dbReference>
<accession>A0ABP0BMN8</accession>
<evidence type="ECO:0000256" key="8">
    <source>
        <dbReference type="SAM" id="MobiDB-lite"/>
    </source>
</evidence>
<evidence type="ECO:0000256" key="7">
    <source>
        <dbReference type="ARBA" id="ARBA00023136"/>
    </source>
</evidence>
<evidence type="ECO:0000256" key="2">
    <source>
        <dbReference type="ARBA" id="ARBA00006653"/>
    </source>
</evidence>
<evidence type="ECO:0000313" key="10">
    <source>
        <dbReference type="Proteomes" id="UP001642405"/>
    </source>
</evidence>
<keyword evidence="7" id="KW-0472">Membrane</keyword>
<feature type="region of interest" description="Disordered" evidence="8">
    <location>
        <begin position="133"/>
        <end position="168"/>
    </location>
</feature>
<gene>
    <name evidence="9" type="ORF">SCUCBS95973_004335</name>
</gene>